<feature type="region of interest" description="Disordered" evidence="1">
    <location>
        <begin position="238"/>
        <end position="289"/>
    </location>
</feature>
<feature type="compositionally biased region" description="Basic and acidic residues" evidence="1">
    <location>
        <begin position="443"/>
        <end position="458"/>
    </location>
</feature>
<protein>
    <submittedName>
        <fullName evidence="2">Uncharacterized protein</fullName>
    </submittedName>
</protein>
<reference evidence="2 3" key="1">
    <citation type="submission" date="2020-04" db="EMBL/GenBank/DDBJ databases">
        <title>Perkinsus chesapeaki whole genome sequence.</title>
        <authorList>
            <person name="Bogema D.R."/>
        </authorList>
    </citation>
    <scope>NUCLEOTIDE SEQUENCE [LARGE SCALE GENOMIC DNA]</scope>
    <source>
        <strain evidence="2">ATCC PRA-425</strain>
    </source>
</reference>
<feature type="compositionally biased region" description="Basic and acidic residues" evidence="1">
    <location>
        <begin position="162"/>
        <end position="172"/>
    </location>
</feature>
<feature type="region of interest" description="Disordered" evidence="1">
    <location>
        <begin position="428"/>
        <end position="458"/>
    </location>
</feature>
<feature type="region of interest" description="Disordered" evidence="1">
    <location>
        <begin position="74"/>
        <end position="93"/>
    </location>
</feature>
<feature type="compositionally biased region" description="Polar residues" evidence="1">
    <location>
        <begin position="267"/>
        <end position="276"/>
    </location>
</feature>
<evidence type="ECO:0000313" key="2">
    <source>
        <dbReference type="EMBL" id="KAF4650299.1"/>
    </source>
</evidence>
<accession>A0A7J6KUM1</accession>
<dbReference type="EMBL" id="JAAPAO010001292">
    <property type="protein sequence ID" value="KAF4650299.1"/>
    <property type="molecule type" value="Genomic_DNA"/>
</dbReference>
<evidence type="ECO:0000313" key="3">
    <source>
        <dbReference type="Proteomes" id="UP000591131"/>
    </source>
</evidence>
<proteinExistence type="predicted"/>
<sequence>MFYSGLDATCGAALDECGSARDDKENSNSIVGDRHSTAQKLLKSWVAIQDETARIEISRVGSSQWPIDITAWPEQRSSQRRSMPETRNQHHVRDLKQKDNLTKLNKLCIERGPDDKDAILASRVIRRLSQAAPRATNDQATRHSNRRTSGIPDFDDAVYSMEARRREREEKRRRNLNRSLTDQPLSVKERAEPAGSSIESFAEDNGRLLELARAQVKKELDELRRSCAASEREWMSLSSKNAVHSEAEKPKKKPKGVRAAREEDTSTCRGSSSANVLSPAKRMTTDRNPRSREIWRRRVRSLVSMLSRYEQRCRRPLLRKGFKELLRATVDWKLLYGKVQASHSRLSKQRHLRAWASLTRCILRCREETATENARVEEILACRACRVAKYVVKKWRRASANKGTEVTHLHSRVAAALARLPIAVPATREASGTVRPPKKRKSQRDLNNKESDVLRPLG</sequence>
<name>A0A7J6KUM1_PERCH</name>
<evidence type="ECO:0000256" key="1">
    <source>
        <dbReference type="SAM" id="MobiDB-lite"/>
    </source>
</evidence>
<comment type="caution">
    <text evidence="2">The sequence shown here is derived from an EMBL/GenBank/DDBJ whole genome shotgun (WGS) entry which is preliminary data.</text>
</comment>
<feature type="region of interest" description="Disordered" evidence="1">
    <location>
        <begin position="130"/>
        <end position="199"/>
    </location>
</feature>
<organism evidence="2 3">
    <name type="scientific">Perkinsus chesapeaki</name>
    <name type="common">Clam parasite</name>
    <name type="synonym">Perkinsus andrewsi</name>
    <dbReference type="NCBI Taxonomy" id="330153"/>
    <lineage>
        <taxon>Eukaryota</taxon>
        <taxon>Sar</taxon>
        <taxon>Alveolata</taxon>
        <taxon>Perkinsozoa</taxon>
        <taxon>Perkinsea</taxon>
        <taxon>Perkinsida</taxon>
        <taxon>Perkinsidae</taxon>
        <taxon>Perkinsus</taxon>
    </lineage>
</organism>
<dbReference type="Proteomes" id="UP000591131">
    <property type="component" value="Unassembled WGS sequence"/>
</dbReference>
<dbReference type="AlphaFoldDB" id="A0A7J6KUM1"/>
<feature type="non-terminal residue" evidence="2">
    <location>
        <position position="1"/>
    </location>
</feature>
<gene>
    <name evidence="2" type="ORF">FOL47_001261</name>
</gene>
<feature type="compositionally biased region" description="Basic and acidic residues" evidence="1">
    <location>
        <begin position="82"/>
        <end position="93"/>
    </location>
</feature>
<keyword evidence="3" id="KW-1185">Reference proteome</keyword>